<dbReference type="GO" id="GO:0005886">
    <property type="term" value="C:plasma membrane"/>
    <property type="evidence" value="ECO:0007669"/>
    <property type="project" value="UniProtKB-SubCell"/>
</dbReference>
<keyword evidence="7 10" id="KW-1133">Transmembrane helix</keyword>
<evidence type="ECO:0000313" key="12">
    <source>
        <dbReference type="Proteomes" id="UP001359886"/>
    </source>
</evidence>
<dbReference type="InterPro" id="IPR007533">
    <property type="entry name" value="Cyt_c_oxidase_assmbl_CtaG"/>
</dbReference>
<evidence type="ECO:0000256" key="9">
    <source>
        <dbReference type="ARBA" id="ARBA00023136"/>
    </source>
</evidence>
<comment type="caution">
    <text evidence="11">The sequence shown here is derived from an EMBL/GenBank/DDBJ whole genome shotgun (WGS) entry which is preliminary data.</text>
</comment>
<dbReference type="GO" id="GO:0005507">
    <property type="term" value="F:copper ion binding"/>
    <property type="evidence" value="ECO:0007669"/>
    <property type="project" value="InterPro"/>
</dbReference>
<dbReference type="AlphaFoldDB" id="A0AAW9R6C1"/>
<keyword evidence="8" id="KW-0186">Copper</keyword>
<dbReference type="NCBIfam" id="NF003465">
    <property type="entry name" value="PRK05089.1"/>
    <property type="match status" value="1"/>
</dbReference>
<evidence type="ECO:0000256" key="1">
    <source>
        <dbReference type="ARBA" id="ARBA00004007"/>
    </source>
</evidence>
<dbReference type="EMBL" id="JAZHOG010000004">
    <property type="protein sequence ID" value="MEJ8567509.1"/>
    <property type="molecule type" value="Genomic_DNA"/>
</dbReference>
<proteinExistence type="inferred from homology"/>
<name>A0AAW9R6C1_9GAMM</name>
<dbReference type="RefSeq" id="WP_354694829.1">
    <property type="nucleotide sequence ID" value="NZ_JAZHOG010000004.1"/>
</dbReference>
<dbReference type="Gene3D" id="2.60.370.10">
    <property type="entry name" value="Ctag/Cox11"/>
    <property type="match status" value="1"/>
</dbReference>
<dbReference type="PIRSF" id="PIRSF005413">
    <property type="entry name" value="COX11"/>
    <property type="match status" value="1"/>
</dbReference>
<dbReference type="Proteomes" id="UP001359886">
    <property type="component" value="Unassembled WGS sequence"/>
</dbReference>
<keyword evidence="9 10" id="KW-0472">Membrane</keyword>
<organism evidence="11 12">
    <name type="scientific">Elongatibacter sediminis</name>
    <dbReference type="NCBI Taxonomy" id="3119006"/>
    <lineage>
        <taxon>Bacteria</taxon>
        <taxon>Pseudomonadati</taxon>
        <taxon>Pseudomonadota</taxon>
        <taxon>Gammaproteobacteria</taxon>
        <taxon>Chromatiales</taxon>
        <taxon>Wenzhouxiangellaceae</taxon>
        <taxon>Elongatibacter</taxon>
    </lineage>
</organism>
<evidence type="ECO:0000256" key="3">
    <source>
        <dbReference type="ARBA" id="ARBA00009620"/>
    </source>
</evidence>
<evidence type="ECO:0000313" key="11">
    <source>
        <dbReference type="EMBL" id="MEJ8567509.1"/>
    </source>
</evidence>
<evidence type="ECO:0000256" key="5">
    <source>
        <dbReference type="ARBA" id="ARBA00022692"/>
    </source>
</evidence>
<evidence type="ECO:0000256" key="10">
    <source>
        <dbReference type="SAM" id="Phobius"/>
    </source>
</evidence>
<evidence type="ECO:0000256" key="6">
    <source>
        <dbReference type="ARBA" id="ARBA00022968"/>
    </source>
</evidence>
<dbReference type="PANTHER" id="PTHR21320:SF3">
    <property type="entry name" value="CYTOCHROME C OXIDASE ASSEMBLY PROTEIN COX11, MITOCHONDRIAL-RELATED"/>
    <property type="match status" value="1"/>
</dbReference>
<reference evidence="11 12" key="1">
    <citation type="submission" date="2024-02" db="EMBL/GenBank/DDBJ databases">
        <title>A novel Wenzhouxiangellaceae bacterium, isolated from coastal sediments.</title>
        <authorList>
            <person name="Du Z.-J."/>
            <person name="Ye Y.-Q."/>
            <person name="Zhang X.-Y."/>
        </authorList>
    </citation>
    <scope>NUCLEOTIDE SEQUENCE [LARGE SCALE GENOMIC DNA]</scope>
    <source>
        <strain evidence="11 12">CH-27</strain>
    </source>
</reference>
<keyword evidence="12" id="KW-1185">Reference proteome</keyword>
<comment type="subcellular location">
    <subcellularLocation>
        <location evidence="2">Cell inner membrane</location>
        <topology evidence="2">Single-pass type II membrane protein</topology>
        <orientation evidence="2">Periplasmic side</orientation>
    </subcellularLocation>
</comment>
<comment type="similarity">
    <text evidence="3">Belongs to the COX11/CtaG family.</text>
</comment>
<evidence type="ECO:0000256" key="2">
    <source>
        <dbReference type="ARBA" id="ARBA00004382"/>
    </source>
</evidence>
<sequence length="201" mass="22408">MNQNETPSPDDSRAKASGRTNARLVRRLILVAVGMFGFGYAMVPLYTVFCEVTGLQGRGVTVDTAATGVAESDRDVRVRFLATTHSGLPWQFQAGEPYKSVRLGELSETHYIAMNTRDEAITGHATFNVVPPEASLYFVKTECFCFTQQLLDGHESREMPVYFYVQPDLPDHIREITLSYTFYRNDEPDSVAAIPSATPSR</sequence>
<protein>
    <recommendedName>
        <fullName evidence="4">Cytochrome c oxidase assembly protein CtaG</fullName>
    </recommendedName>
</protein>
<evidence type="ECO:0000256" key="7">
    <source>
        <dbReference type="ARBA" id="ARBA00022989"/>
    </source>
</evidence>
<keyword evidence="6" id="KW-0735">Signal-anchor</keyword>
<keyword evidence="5 10" id="KW-0812">Transmembrane</keyword>
<accession>A0AAW9R6C1</accession>
<dbReference type="InterPro" id="IPR023471">
    <property type="entry name" value="CtaG/Cox11_dom_sf"/>
</dbReference>
<dbReference type="Pfam" id="PF04442">
    <property type="entry name" value="CtaG_Cox11"/>
    <property type="match status" value="1"/>
</dbReference>
<evidence type="ECO:0000256" key="4">
    <source>
        <dbReference type="ARBA" id="ARBA00015384"/>
    </source>
</evidence>
<gene>
    <name evidence="11" type="ORF">V3330_07715</name>
</gene>
<feature type="transmembrane region" description="Helical" evidence="10">
    <location>
        <begin position="28"/>
        <end position="49"/>
    </location>
</feature>
<comment type="function">
    <text evidence="1">Exerts its effect at some terminal stage of cytochrome c oxidase synthesis, probably by being involved in the insertion of the copper B into subunit I.</text>
</comment>
<dbReference type="PANTHER" id="PTHR21320">
    <property type="entry name" value="CYTOCHROME C OXIDASE ASSEMBLY PROTEIN COX11-RELATED"/>
    <property type="match status" value="1"/>
</dbReference>
<dbReference type="SUPFAM" id="SSF110111">
    <property type="entry name" value="Ctag/Cox11"/>
    <property type="match status" value="1"/>
</dbReference>
<evidence type="ECO:0000256" key="8">
    <source>
        <dbReference type="ARBA" id="ARBA00023008"/>
    </source>
</evidence>